<keyword evidence="2 5" id="KW-0238">DNA-binding</keyword>
<evidence type="ECO:0000256" key="1">
    <source>
        <dbReference type="ARBA" id="ARBA00023015"/>
    </source>
</evidence>
<evidence type="ECO:0000256" key="2">
    <source>
        <dbReference type="ARBA" id="ARBA00023125"/>
    </source>
</evidence>
<dbReference type="Proteomes" id="UP001519363">
    <property type="component" value="Unassembled WGS sequence"/>
</dbReference>
<dbReference type="InterPro" id="IPR046335">
    <property type="entry name" value="LacI/GalR-like_sensor"/>
</dbReference>
<evidence type="ECO:0000256" key="3">
    <source>
        <dbReference type="ARBA" id="ARBA00023163"/>
    </source>
</evidence>
<sequence>MVTIADVAQRAGVAPSTVSYVLSGKRSISGVTRARVEESVRALGYHPRQSARRAGSARHQLLGLVAPLYLDTNVPVLMRFVSAVALAAREHGLDVLLLTGDRGPEGIREAARTGRLDGLVVMDVEMHDARVPVLRELDQPSVLIGFPVDQAGLTAVDLDFTAAGARCLDHLADLGHQCVALLGSEQPVYLRDTGFAHRTAAGFTTAAVRRGVSVTTRATDSSPAAARAMIAELLREHPRLTGLVVHNEAALVPVLDALREFGRRVPEDMSVVALCPDELADRLRPRLTSVHLPAEELGRRAVELLRAGLAGDPAPALTLLPPRLTERASVRRRRPG</sequence>
<dbReference type="Pfam" id="PF13377">
    <property type="entry name" value="Peripla_BP_3"/>
    <property type="match status" value="1"/>
</dbReference>
<dbReference type="PANTHER" id="PTHR30146:SF153">
    <property type="entry name" value="LACTOSE OPERON REPRESSOR"/>
    <property type="match status" value="1"/>
</dbReference>
<dbReference type="InterPro" id="IPR010982">
    <property type="entry name" value="Lambda_DNA-bd_dom_sf"/>
</dbReference>
<dbReference type="CDD" id="cd01392">
    <property type="entry name" value="HTH_LacI"/>
    <property type="match status" value="1"/>
</dbReference>
<evidence type="ECO:0000313" key="5">
    <source>
        <dbReference type="EMBL" id="MBP2479596.1"/>
    </source>
</evidence>
<dbReference type="InterPro" id="IPR000843">
    <property type="entry name" value="HTH_LacI"/>
</dbReference>
<dbReference type="PANTHER" id="PTHR30146">
    <property type="entry name" value="LACI-RELATED TRANSCRIPTIONAL REPRESSOR"/>
    <property type="match status" value="1"/>
</dbReference>
<dbReference type="SMART" id="SM00354">
    <property type="entry name" value="HTH_LACI"/>
    <property type="match status" value="1"/>
</dbReference>
<name>A0ABS5ASQ9_9PSEU</name>
<dbReference type="SUPFAM" id="SSF47413">
    <property type="entry name" value="lambda repressor-like DNA-binding domains"/>
    <property type="match status" value="1"/>
</dbReference>
<keyword evidence="3" id="KW-0804">Transcription</keyword>
<dbReference type="GO" id="GO:0003677">
    <property type="term" value="F:DNA binding"/>
    <property type="evidence" value="ECO:0007669"/>
    <property type="project" value="UniProtKB-KW"/>
</dbReference>
<keyword evidence="1" id="KW-0805">Transcription regulation</keyword>
<dbReference type="InterPro" id="IPR028082">
    <property type="entry name" value="Peripla_BP_I"/>
</dbReference>
<proteinExistence type="predicted"/>
<comment type="caution">
    <text evidence="5">The sequence shown here is derived from an EMBL/GenBank/DDBJ whole genome shotgun (WGS) entry which is preliminary data.</text>
</comment>
<dbReference type="EMBL" id="JAGIOO010000001">
    <property type="protein sequence ID" value="MBP2479596.1"/>
    <property type="molecule type" value="Genomic_DNA"/>
</dbReference>
<evidence type="ECO:0000313" key="6">
    <source>
        <dbReference type="Proteomes" id="UP001519363"/>
    </source>
</evidence>
<evidence type="ECO:0000259" key="4">
    <source>
        <dbReference type="PROSITE" id="PS50932"/>
    </source>
</evidence>
<dbReference type="Pfam" id="PF00356">
    <property type="entry name" value="LacI"/>
    <property type="match status" value="1"/>
</dbReference>
<dbReference type="PROSITE" id="PS50932">
    <property type="entry name" value="HTH_LACI_2"/>
    <property type="match status" value="1"/>
</dbReference>
<dbReference type="Gene3D" id="1.10.260.40">
    <property type="entry name" value="lambda repressor-like DNA-binding domains"/>
    <property type="match status" value="1"/>
</dbReference>
<dbReference type="CDD" id="cd06267">
    <property type="entry name" value="PBP1_LacI_sugar_binding-like"/>
    <property type="match status" value="1"/>
</dbReference>
<accession>A0ABS5ASQ9</accession>
<keyword evidence="6" id="KW-1185">Reference proteome</keyword>
<dbReference type="RefSeq" id="WP_086788328.1">
    <property type="nucleotide sequence ID" value="NZ_JAGIOO010000001.1"/>
</dbReference>
<dbReference type="Gene3D" id="3.40.50.2300">
    <property type="match status" value="2"/>
</dbReference>
<dbReference type="SUPFAM" id="SSF53822">
    <property type="entry name" value="Periplasmic binding protein-like I"/>
    <property type="match status" value="1"/>
</dbReference>
<gene>
    <name evidence="5" type="ORF">JOF53_008468</name>
</gene>
<reference evidence="5 6" key="1">
    <citation type="submission" date="2021-03" db="EMBL/GenBank/DDBJ databases">
        <title>Sequencing the genomes of 1000 actinobacteria strains.</title>
        <authorList>
            <person name="Klenk H.-P."/>
        </authorList>
    </citation>
    <scope>NUCLEOTIDE SEQUENCE [LARGE SCALE GENOMIC DNA]</scope>
    <source>
        <strain evidence="5 6">DSM 44580</strain>
    </source>
</reference>
<feature type="domain" description="HTH lacI-type" evidence="4">
    <location>
        <begin position="2"/>
        <end position="56"/>
    </location>
</feature>
<organism evidence="5 6">
    <name type="scientific">Crossiella equi</name>
    <dbReference type="NCBI Taxonomy" id="130796"/>
    <lineage>
        <taxon>Bacteria</taxon>
        <taxon>Bacillati</taxon>
        <taxon>Actinomycetota</taxon>
        <taxon>Actinomycetes</taxon>
        <taxon>Pseudonocardiales</taxon>
        <taxon>Pseudonocardiaceae</taxon>
        <taxon>Crossiella</taxon>
    </lineage>
</organism>
<protein>
    <submittedName>
        <fullName evidence="5">DNA-binding LacI/PurR family transcriptional regulator</fullName>
    </submittedName>
</protein>